<feature type="transmembrane region" description="Helical" evidence="2">
    <location>
        <begin position="68"/>
        <end position="86"/>
    </location>
</feature>
<keyword evidence="4" id="KW-1185">Reference proteome</keyword>
<evidence type="ECO:0000256" key="1">
    <source>
        <dbReference type="SAM" id="MobiDB-lite"/>
    </source>
</evidence>
<evidence type="ECO:0000313" key="3">
    <source>
        <dbReference type="EMBL" id="MBK1644248.1"/>
    </source>
</evidence>
<dbReference type="PANTHER" id="PTHR34703:SF1">
    <property type="entry name" value="ANTIPORTER SUBUNIT MNHG2-RELATED"/>
    <property type="match status" value="1"/>
</dbReference>
<evidence type="ECO:0000313" key="4">
    <source>
        <dbReference type="Proteomes" id="UP001138802"/>
    </source>
</evidence>
<sequence>MIDFMLAILILIGAAFTFVGSLGLARLEDFYSRLHGPTKATTLGVGALLIASVLYFSTRGEGLSLHEILVTLFLFITAPVSAHLLSKAALHLRVHSVARPPAEAEDPIADQRGSSAAHPPEQAS</sequence>
<comment type="caution">
    <text evidence="3">The sequence shown here is derived from an EMBL/GenBank/DDBJ whole genome shotgun (WGS) entry which is preliminary data.</text>
</comment>
<dbReference type="PANTHER" id="PTHR34703">
    <property type="entry name" value="ANTIPORTER SUBUNIT MNHG2-RELATED"/>
    <property type="match status" value="1"/>
</dbReference>
<protein>
    <submittedName>
        <fullName evidence="3">Na+/H+ antiporter subunit G</fullName>
    </submittedName>
</protein>
<dbReference type="RefSeq" id="WP_200387099.1">
    <property type="nucleotide sequence ID" value="NZ_NRSD01000004.1"/>
</dbReference>
<organism evidence="3 4">
    <name type="scientific">Thiocapsa imhoffii</name>
    <dbReference type="NCBI Taxonomy" id="382777"/>
    <lineage>
        <taxon>Bacteria</taxon>
        <taxon>Pseudomonadati</taxon>
        <taxon>Pseudomonadota</taxon>
        <taxon>Gammaproteobacteria</taxon>
        <taxon>Chromatiales</taxon>
        <taxon>Chromatiaceae</taxon>
        <taxon>Thiocapsa</taxon>
    </lineage>
</organism>
<dbReference type="Pfam" id="PF03334">
    <property type="entry name" value="PhaG_MnhG_YufB"/>
    <property type="match status" value="1"/>
</dbReference>
<dbReference type="NCBIfam" id="TIGR01300">
    <property type="entry name" value="CPA3_mnhG_phaG"/>
    <property type="match status" value="1"/>
</dbReference>
<evidence type="ECO:0000256" key="2">
    <source>
        <dbReference type="SAM" id="Phobius"/>
    </source>
</evidence>
<dbReference type="EMBL" id="NRSD01000004">
    <property type="protein sequence ID" value="MBK1644248.1"/>
    <property type="molecule type" value="Genomic_DNA"/>
</dbReference>
<accession>A0A9X0WGR1</accession>
<keyword evidence="2" id="KW-0812">Transmembrane</keyword>
<feature type="region of interest" description="Disordered" evidence="1">
    <location>
        <begin position="100"/>
        <end position="124"/>
    </location>
</feature>
<dbReference type="NCBIfam" id="NF009316">
    <property type="entry name" value="PRK12674.1-5"/>
    <property type="match status" value="1"/>
</dbReference>
<dbReference type="AlphaFoldDB" id="A0A9X0WGR1"/>
<name>A0A9X0WGR1_9GAMM</name>
<dbReference type="GO" id="GO:0015385">
    <property type="term" value="F:sodium:proton antiporter activity"/>
    <property type="evidence" value="ECO:0007669"/>
    <property type="project" value="TreeGrafter"/>
</dbReference>
<keyword evidence="2" id="KW-0472">Membrane</keyword>
<feature type="transmembrane region" description="Helical" evidence="2">
    <location>
        <begin position="6"/>
        <end position="25"/>
    </location>
</feature>
<dbReference type="Proteomes" id="UP001138802">
    <property type="component" value="Unassembled WGS sequence"/>
</dbReference>
<proteinExistence type="predicted"/>
<gene>
    <name evidence="3" type="ORF">CKO25_06180</name>
</gene>
<reference evidence="3 4" key="1">
    <citation type="journal article" date="2020" name="Microorganisms">
        <title>Osmotic Adaptation and Compatible Solute Biosynthesis of Phototrophic Bacteria as Revealed from Genome Analyses.</title>
        <authorList>
            <person name="Imhoff J.F."/>
            <person name="Rahn T."/>
            <person name="Kunzel S."/>
            <person name="Keller A."/>
            <person name="Neulinger S.C."/>
        </authorList>
    </citation>
    <scope>NUCLEOTIDE SEQUENCE [LARGE SCALE GENOMIC DNA]</scope>
    <source>
        <strain evidence="3 4">DSM 21303</strain>
    </source>
</reference>
<dbReference type="InterPro" id="IPR005133">
    <property type="entry name" value="PhaG_MnhG_YufB"/>
</dbReference>
<keyword evidence="2" id="KW-1133">Transmembrane helix</keyword>
<feature type="transmembrane region" description="Helical" evidence="2">
    <location>
        <begin position="37"/>
        <end position="56"/>
    </location>
</feature>